<evidence type="ECO:0000256" key="2">
    <source>
        <dbReference type="SAM" id="Phobius"/>
    </source>
</evidence>
<sequence length="252" mass="28103">MVQKLEAINGGGGGSIKVGTKGTISSLMTRELDSIKTPKQTPVSLRHKSLATSVASSSPIPRRLQQRKLSDGVGTSSGRNGMSYKSPQSSVQKTQSFSKNVHQMPMLGSENEFGSSMGESYNKSSEEARILQAFRKHYLDLKLLQIRFQLAPSSFLLLFSCHNWSNNKSTTRLVRAIPTVYLEFEPAEVLDLSHYQGSHSAFDTYFNRTTCSHFNCNILATALFLLFPLVVWSSNAFDLSLFKLNYIERLSF</sequence>
<keyword evidence="2" id="KW-0472">Membrane</keyword>
<comment type="caution">
    <text evidence="3">The sequence shown here is derived from an EMBL/GenBank/DDBJ whole genome shotgun (WGS) entry which is preliminary data.</text>
</comment>
<keyword evidence="2" id="KW-1133">Transmembrane helix</keyword>
<feature type="compositionally biased region" description="Polar residues" evidence="1">
    <location>
        <begin position="73"/>
        <end position="98"/>
    </location>
</feature>
<dbReference type="EMBL" id="VEPZ02001403">
    <property type="protein sequence ID" value="KAE8675215.1"/>
    <property type="molecule type" value="Genomic_DNA"/>
</dbReference>
<feature type="compositionally biased region" description="Polar residues" evidence="1">
    <location>
        <begin position="50"/>
        <end position="59"/>
    </location>
</feature>
<name>A0A6A2Y3I0_HIBSY</name>
<evidence type="ECO:0000256" key="1">
    <source>
        <dbReference type="SAM" id="MobiDB-lite"/>
    </source>
</evidence>
<gene>
    <name evidence="3" type="ORF">F3Y22_tig00111689pilonHSYRG00029</name>
</gene>
<protein>
    <submittedName>
        <fullName evidence="3">Uncharacterized protein</fullName>
    </submittedName>
</protein>
<dbReference type="PANTHER" id="PTHR36405">
    <property type="entry name" value="BNAA10G09140D PROTEIN"/>
    <property type="match status" value="1"/>
</dbReference>
<dbReference type="Proteomes" id="UP000436088">
    <property type="component" value="Unassembled WGS sequence"/>
</dbReference>
<proteinExistence type="predicted"/>
<dbReference type="PANTHER" id="PTHR36405:SF1">
    <property type="entry name" value="OS07G0520600 PROTEIN"/>
    <property type="match status" value="1"/>
</dbReference>
<evidence type="ECO:0000313" key="4">
    <source>
        <dbReference type="Proteomes" id="UP000436088"/>
    </source>
</evidence>
<keyword evidence="2" id="KW-0812">Transmembrane</keyword>
<feature type="transmembrane region" description="Helical" evidence="2">
    <location>
        <begin position="218"/>
        <end position="242"/>
    </location>
</feature>
<evidence type="ECO:0000313" key="3">
    <source>
        <dbReference type="EMBL" id="KAE8675215.1"/>
    </source>
</evidence>
<accession>A0A6A2Y3I0</accession>
<reference evidence="3" key="1">
    <citation type="submission" date="2019-09" db="EMBL/GenBank/DDBJ databases">
        <title>Draft genome information of white flower Hibiscus syriacus.</title>
        <authorList>
            <person name="Kim Y.-M."/>
        </authorList>
    </citation>
    <scope>NUCLEOTIDE SEQUENCE [LARGE SCALE GENOMIC DNA]</scope>
    <source>
        <strain evidence="3">YM2019G1</strain>
    </source>
</reference>
<dbReference type="AlphaFoldDB" id="A0A6A2Y3I0"/>
<organism evidence="3 4">
    <name type="scientific">Hibiscus syriacus</name>
    <name type="common">Rose of Sharon</name>
    <dbReference type="NCBI Taxonomy" id="106335"/>
    <lineage>
        <taxon>Eukaryota</taxon>
        <taxon>Viridiplantae</taxon>
        <taxon>Streptophyta</taxon>
        <taxon>Embryophyta</taxon>
        <taxon>Tracheophyta</taxon>
        <taxon>Spermatophyta</taxon>
        <taxon>Magnoliopsida</taxon>
        <taxon>eudicotyledons</taxon>
        <taxon>Gunneridae</taxon>
        <taxon>Pentapetalae</taxon>
        <taxon>rosids</taxon>
        <taxon>malvids</taxon>
        <taxon>Malvales</taxon>
        <taxon>Malvaceae</taxon>
        <taxon>Malvoideae</taxon>
        <taxon>Hibiscus</taxon>
    </lineage>
</organism>
<feature type="region of interest" description="Disordered" evidence="1">
    <location>
        <begin position="37"/>
        <end position="98"/>
    </location>
</feature>
<keyword evidence="4" id="KW-1185">Reference proteome</keyword>